<proteinExistence type="predicted"/>
<name>A0ABS1S505_9RHOB</name>
<gene>
    <name evidence="2" type="ORF">JL111_09890</name>
</gene>
<organism evidence="2 3">
    <name type="scientific">Paracoccus aerius</name>
    <dbReference type="NCBI Taxonomy" id="1915382"/>
    <lineage>
        <taxon>Bacteria</taxon>
        <taxon>Pseudomonadati</taxon>
        <taxon>Pseudomonadota</taxon>
        <taxon>Alphaproteobacteria</taxon>
        <taxon>Rhodobacterales</taxon>
        <taxon>Paracoccaceae</taxon>
        <taxon>Paracoccus</taxon>
    </lineage>
</organism>
<evidence type="ECO:0000256" key="1">
    <source>
        <dbReference type="SAM" id="MobiDB-lite"/>
    </source>
</evidence>
<accession>A0ABS1S505</accession>
<feature type="region of interest" description="Disordered" evidence="1">
    <location>
        <begin position="233"/>
        <end position="259"/>
    </location>
</feature>
<dbReference type="Proteomes" id="UP000644749">
    <property type="component" value="Unassembled WGS sequence"/>
</dbReference>
<reference evidence="2 3" key="1">
    <citation type="submission" date="2021-01" db="EMBL/GenBank/DDBJ databases">
        <title>011410 draft genome.</title>
        <authorList>
            <person name="Lang L."/>
        </authorList>
    </citation>
    <scope>NUCLEOTIDE SEQUENCE [LARGE SCALE GENOMIC DNA]</scope>
    <source>
        <strain evidence="2 3">KCTC 42845</strain>
    </source>
</reference>
<sequence length="995" mass="108972">MTTRYDPALGAHVTVNSDGRVQSIRHSQAYIETGEAIPRVSAESYLRQFAGPLQIPASQLAHLERKVSFFNPQEAPPEFQIHDEKQSMDGTTVDFYQTFHNTPVWRRGVAVHIKQNPDRVIKSTRNIEEELEGKLPDQEVIDHFRRQFAELQVNRAQREALHRSGLPSVEPQGEDGDREAELVGMVRQALKRPQGKGRGERDEDSIFRRGAVTRLLNGRFFIYKYRPELRLGGKPQQDPVLREDPSEEQAEPPLPRLPPVDERIRPGIAYLVAEIIFEIDHVVWLVLLEVETRSILYIERMTCGVNGLVYRRDPINKTGDLTVTSNLNNAQLNPHRDDVFLNDLGAPSGGNQALTGTYVTVANVEAPNIASPTRPAGSDFDYDVRSDNFSAVNAYYHQTELFRTIESMGFPRSTYFDGTTFPTRVDHRGLGGTGLDINAHWSPNGTGGTDHQCYGLGDVTDTANPLGRAVDPYVHWHEMGGHGTLGDHVGSGNLGFAHSHGDGLAAIQNDPESALRATADRFRYAPFRPSLTRRFDRAVGAGWAWGGVNDDGGYGSEEILATSHFRIYRSLGGDSDDLARRQHAARMTTYLILRTTGELTPGTNPSSDELWCEEMQAADLLNWTSEGLSGGAYNKVVRWAFEKQGSFQPAGAPSPVTTEGQPPAVDVYIDDGRGGEYPYQAVHWQNGSVWNRNASDNIFGHQNAIDGATNYAYARVRNRGTQASGPITVRAFHSLPGAGLVWPNDFVEMSPVGGVTVASLAGRSLEEVTAGPFSWEPNINAYGHDCLLIIATAAGDPSNIDNFSPTETIQEWRLVPHDNNIAQRNVSVVPGGGGPEAFIASLDGAFFMAGNNLNRRATMELRLNMPPALRERGWGIAFDGIGAGNKFTLRAGEKRKIVLRVKPGTSFGASAFAGTANSGIEIELLADGILIGGMSYHIDPELTQVSGGKKPKDHPCQGPGQDLLDCLQVSGGRKVKKVCVRKVSLDIELDGDCDC</sequence>
<evidence type="ECO:0000313" key="3">
    <source>
        <dbReference type="Proteomes" id="UP000644749"/>
    </source>
</evidence>
<dbReference type="EMBL" id="JAESHT010000007">
    <property type="protein sequence ID" value="MBL3673797.1"/>
    <property type="molecule type" value="Genomic_DNA"/>
</dbReference>
<evidence type="ECO:0000313" key="2">
    <source>
        <dbReference type="EMBL" id="MBL3673797.1"/>
    </source>
</evidence>
<comment type="caution">
    <text evidence="2">The sequence shown here is derived from an EMBL/GenBank/DDBJ whole genome shotgun (WGS) entry which is preliminary data.</text>
</comment>
<keyword evidence="3" id="KW-1185">Reference proteome</keyword>
<protein>
    <submittedName>
        <fullName evidence="2">Uncharacterized protein</fullName>
    </submittedName>
</protein>
<dbReference type="RefSeq" id="WP_191312182.1">
    <property type="nucleotide sequence ID" value="NZ_BNCL01000020.1"/>
</dbReference>